<dbReference type="GO" id="GO:0008270">
    <property type="term" value="F:zinc ion binding"/>
    <property type="evidence" value="ECO:0007669"/>
    <property type="project" value="UniProtKB-KW"/>
</dbReference>
<dbReference type="PANTHER" id="PTHR31286">
    <property type="entry name" value="GLYCINE-RICH CELL WALL STRUCTURAL PROTEIN 1.8-LIKE"/>
    <property type="match status" value="1"/>
</dbReference>
<dbReference type="Pfam" id="PF13456">
    <property type="entry name" value="RVT_3"/>
    <property type="match status" value="1"/>
</dbReference>
<dbReference type="PROSITE" id="PS50158">
    <property type="entry name" value="ZF_CCHC"/>
    <property type="match status" value="1"/>
</dbReference>
<dbReference type="CDD" id="cd06222">
    <property type="entry name" value="RNase_H_like"/>
    <property type="match status" value="1"/>
</dbReference>
<dbReference type="GO" id="GO:0003676">
    <property type="term" value="F:nucleic acid binding"/>
    <property type="evidence" value="ECO:0007669"/>
    <property type="project" value="InterPro"/>
</dbReference>
<reference evidence="3 4" key="1">
    <citation type="submission" date="2024-01" db="EMBL/GenBank/DDBJ databases">
        <title>A telomere-to-telomere, gap-free genome of sweet tea (Lithocarpus litseifolius).</title>
        <authorList>
            <person name="Zhou J."/>
        </authorList>
    </citation>
    <scope>NUCLEOTIDE SEQUENCE [LARGE SCALE GENOMIC DNA]</scope>
    <source>
        <strain evidence="3">Zhou-2022a</strain>
        <tissue evidence="3">Leaf</tissue>
    </source>
</reference>
<evidence type="ECO:0000259" key="2">
    <source>
        <dbReference type="PROSITE" id="PS50158"/>
    </source>
</evidence>
<sequence length="459" mass="51168">MEVSDLVARTKKISCQDIRLEFPPRQTSTKIAEFILLAKLITSKPINLNIVKDMAFKAWKPTYPLDIKRLAVINPKGTPYSEKMSPKPLMARGSKAGHVTEMDLIEDTDGAWKRFIKVRVDINIDNPFIPGIFLPHPNKKDLWIGIKYERLADVCYNCGMLGHDQKGCQVEMFLLPNPSGSMFRASGPWLKAENDECPPGLGLDEPPASPNQCLCPMTFTATTTLNEADSPARASRKEDQIPSLSPKIISPQPYITPLSFDLSPKFNAAAPISPSSLPYLNFPHSPTFPTNPLKRKVTKQEVEKFAKKLRKDVTGLEPIYFDPETVTIIPRSRLEHFFLRQGHTPAKEVIAVSTEDIVNMVLNPPNALCDSWEQWKVSLTMASTLEEICSKEAVAIVARECSGSVCGVWAKTISLRSPLQAEAEAEAILWAIKIAVKEGWSYVSIEGDSKTYMDFLSHL</sequence>
<dbReference type="InterPro" id="IPR002156">
    <property type="entry name" value="RNaseH_domain"/>
</dbReference>
<keyword evidence="1" id="KW-0863">Zinc-finger</keyword>
<comment type="caution">
    <text evidence="3">The sequence shown here is derived from an EMBL/GenBank/DDBJ whole genome shotgun (WGS) entry which is preliminary data.</text>
</comment>
<dbReference type="InterPro" id="IPR040256">
    <property type="entry name" value="At4g02000-like"/>
</dbReference>
<dbReference type="InterPro" id="IPR001878">
    <property type="entry name" value="Znf_CCHC"/>
</dbReference>
<gene>
    <name evidence="3" type="ORF">SO802_000007</name>
</gene>
<accession>A0AAW2DTQ9</accession>
<dbReference type="InterPro" id="IPR025836">
    <property type="entry name" value="Zn_knuckle_CX2CX4HX4C"/>
</dbReference>
<evidence type="ECO:0000313" key="3">
    <source>
        <dbReference type="EMBL" id="KAL0012938.1"/>
    </source>
</evidence>
<dbReference type="EMBL" id="JAZDWU010000001">
    <property type="protein sequence ID" value="KAL0012938.1"/>
    <property type="molecule type" value="Genomic_DNA"/>
</dbReference>
<protein>
    <recommendedName>
        <fullName evidence="2">CCHC-type domain-containing protein</fullName>
    </recommendedName>
</protein>
<dbReference type="Proteomes" id="UP001459277">
    <property type="component" value="Unassembled WGS sequence"/>
</dbReference>
<dbReference type="InterPro" id="IPR044730">
    <property type="entry name" value="RNase_H-like_dom_plant"/>
</dbReference>
<keyword evidence="1" id="KW-0479">Metal-binding</keyword>
<feature type="domain" description="CCHC-type" evidence="2">
    <location>
        <begin position="155"/>
        <end position="168"/>
    </location>
</feature>
<keyword evidence="4" id="KW-1185">Reference proteome</keyword>
<evidence type="ECO:0000313" key="4">
    <source>
        <dbReference type="Proteomes" id="UP001459277"/>
    </source>
</evidence>
<dbReference type="AlphaFoldDB" id="A0AAW2DTQ9"/>
<proteinExistence type="predicted"/>
<name>A0AAW2DTQ9_9ROSI</name>
<dbReference type="PANTHER" id="PTHR31286:SF178">
    <property type="entry name" value="DUF4283 DOMAIN-CONTAINING PROTEIN"/>
    <property type="match status" value="1"/>
</dbReference>
<organism evidence="3 4">
    <name type="scientific">Lithocarpus litseifolius</name>
    <dbReference type="NCBI Taxonomy" id="425828"/>
    <lineage>
        <taxon>Eukaryota</taxon>
        <taxon>Viridiplantae</taxon>
        <taxon>Streptophyta</taxon>
        <taxon>Embryophyta</taxon>
        <taxon>Tracheophyta</taxon>
        <taxon>Spermatophyta</taxon>
        <taxon>Magnoliopsida</taxon>
        <taxon>eudicotyledons</taxon>
        <taxon>Gunneridae</taxon>
        <taxon>Pentapetalae</taxon>
        <taxon>rosids</taxon>
        <taxon>fabids</taxon>
        <taxon>Fagales</taxon>
        <taxon>Fagaceae</taxon>
        <taxon>Lithocarpus</taxon>
    </lineage>
</organism>
<dbReference type="GO" id="GO:0004523">
    <property type="term" value="F:RNA-DNA hybrid ribonuclease activity"/>
    <property type="evidence" value="ECO:0007669"/>
    <property type="project" value="InterPro"/>
</dbReference>
<keyword evidence="1" id="KW-0862">Zinc</keyword>
<dbReference type="Pfam" id="PF14392">
    <property type="entry name" value="zf-CCHC_4"/>
    <property type="match status" value="1"/>
</dbReference>
<evidence type="ECO:0000256" key="1">
    <source>
        <dbReference type="PROSITE-ProRule" id="PRU00047"/>
    </source>
</evidence>